<evidence type="ECO:0000256" key="4">
    <source>
        <dbReference type="ARBA" id="ARBA00012334"/>
    </source>
</evidence>
<accession>A0A8S1ZI54</accession>
<dbReference type="EC" id="2.3.1.181" evidence="4"/>
<dbReference type="PROSITE" id="PS01313">
    <property type="entry name" value="LIPB"/>
    <property type="match status" value="1"/>
</dbReference>
<dbReference type="AlphaFoldDB" id="A0A8S1ZI54"/>
<keyword evidence="5" id="KW-0808">Transferase</keyword>
<dbReference type="PROSITE" id="PS51733">
    <property type="entry name" value="BPL_LPL_CATALYTIC"/>
    <property type="match status" value="1"/>
</dbReference>
<evidence type="ECO:0000256" key="2">
    <source>
        <dbReference type="ARBA" id="ARBA00006643"/>
    </source>
</evidence>
<dbReference type="InterPro" id="IPR000544">
    <property type="entry name" value="Octanoyltransferase"/>
</dbReference>
<dbReference type="InterPro" id="IPR004143">
    <property type="entry name" value="BPL_LPL_catalytic"/>
</dbReference>
<dbReference type="InterPro" id="IPR045864">
    <property type="entry name" value="aa-tRNA-synth_II/BPL/LPL"/>
</dbReference>
<proteinExistence type="inferred from homology"/>
<evidence type="ECO:0000313" key="9">
    <source>
        <dbReference type="Proteomes" id="UP000682877"/>
    </source>
</evidence>
<name>A0A8S1ZI54_ARAAE</name>
<dbReference type="GO" id="GO:0008270">
    <property type="term" value="F:zinc ion binding"/>
    <property type="evidence" value="ECO:0007669"/>
    <property type="project" value="InterPro"/>
</dbReference>
<dbReference type="Proteomes" id="UP000682877">
    <property type="component" value="Chromosome 1"/>
</dbReference>
<dbReference type="NCBIfam" id="NF010925">
    <property type="entry name" value="PRK14345.1"/>
    <property type="match status" value="1"/>
</dbReference>
<comment type="similarity">
    <text evidence="3">Belongs to the LipB family.</text>
</comment>
<dbReference type="NCBIfam" id="TIGR00214">
    <property type="entry name" value="lipB"/>
    <property type="match status" value="1"/>
</dbReference>
<evidence type="ECO:0000259" key="7">
    <source>
        <dbReference type="PROSITE" id="PS51733"/>
    </source>
</evidence>
<keyword evidence="6" id="KW-0012">Acyltransferase</keyword>
<dbReference type="PANTHER" id="PTHR10993">
    <property type="entry name" value="OCTANOYLTRANSFERASE"/>
    <property type="match status" value="1"/>
</dbReference>
<protein>
    <recommendedName>
        <fullName evidence="4">lipoyl(octanoyl) transferase</fullName>
        <ecNumber evidence="4">2.3.1.181</ecNumber>
    </recommendedName>
</protein>
<reference evidence="8" key="1">
    <citation type="submission" date="2021-01" db="EMBL/GenBank/DDBJ databases">
        <authorList>
            <person name="Bezrukov I."/>
        </authorList>
    </citation>
    <scope>NUCLEOTIDE SEQUENCE</scope>
</reference>
<dbReference type="Pfam" id="PF14432">
    <property type="entry name" value="DYW_deaminase"/>
    <property type="match status" value="1"/>
</dbReference>
<evidence type="ECO:0000313" key="8">
    <source>
        <dbReference type="EMBL" id="CAE5959566.1"/>
    </source>
</evidence>
<sequence length="544" mass="61694">MLHHHHLSDFNRNRVSTSVKIINSKNHKNPRKCECFDLYDQLVPYKKAWSWQKTIVNEKIDMIDRNQECPDTVILLQHPPVYTMGTGSTENYLNFDIKNAPFDVYRTERGGEVTYHGPGQLVMYPIINLRNHKMDLHWYLRKLEEVVIRVLSSAFSINATRVDGLTGVWVGNKKVAAIGIRVSKWITFHGLALNVTTDLTAFNSIVPCGIRNRGVESVKGLIEEGEHVNRDAFDDKLNDLQLLNIAHESLLKEFSEVFQLQIEKQTLTSDLCDGGYAGNFLWTSDNSLSVSRIDHKGMALEAAFSMSFCSFPVPKAIFFERETSSFQRIISRAKGISGEGQVESCMEPEKRISSDGIETQVKETAHKVFDKLPERNLDTWSGGRVTAKELSGSVVKNTVRKDTTLRHISPSSHSTKVRGAKQEISGEKKAILDRSKAYVKLKSLGKEVRDAGYVPETKYVLHDIDEEAKEKALMHHSERLAIAFGLINTPPGTTIRVMKNLRICGDCHNFIKILSSIEDREIIVRDNKRFHHFRDGSCSCGDYW</sequence>
<gene>
    <name evidence="8" type="ORF">AARE701A_LOCUS3077</name>
</gene>
<organism evidence="8 9">
    <name type="scientific">Arabidopsis arenosa</name>
    <name type="common">Sand rock-cress</name>
    <name type="synonym">Cardaminopsis arenosa</name>
    <dbReference type="NCBI Taxonomy" id="38785"/>
    <lineage>
        <taxon>Eukaryota</taxon>
        <taxon>Viridiplantae</taxon>
        <taxon>Streptophyta</taxon>
        <taxon>Embryophyta</taxon>
        <taxon>Tracheophyta</taxon>
        <taxon>Spermatophyta</taxon>
        <taxon>Magnoliopsida</taxon>
        <taxon>eudicotyledons</taxon>
        <taxon>Gunneridae</taxon>
        <taxon>Pentapetalae</taxon>
        <taxon>rosids</taxon>
        <taxon>malvids</taxon>
        <taxon>Brassicales</taxon>
        <taxon>Brassicaceae</taxon>
        <taxon>Camelineae</taxon>
        <taxon>Arabidopsis</taxon>
    </lineage>
</organism>
<keyword evidence="9" id="KW-1185">Reference proteome</keyword>
<dbReference type="SUPFAM" id="SSF55681">
    <property type="entry name" value="Class II aaRS and biotin synthetases"/>
    <property type="match status" value="1"/>
</dbReference>
<evidence type="ECO:0000256" key="6">
    <source>
        <dbReference type="ARBA" id="ARBA00023315"/>
    </source>
</evidence>
<dbReference type="GO" id="GO:0033819">
    <property type="term" value="F:lipoyl(octanoyl) transferase activity"/>
    <property type="evidence" value="ECO:0007669"/>
    <property type="project" value="UniProtKB-EC"/>
</dbReference>
<evidence type="ECO:0000256" key="1">
    <source>
        <dbReference type="ARBA" id="ARBA00004821"/>
    </source>
</evidence>
<comment type="pathway">
    <text evidence="1">Protein modification; protein lipoylation via endogenous pathway; protein N(6)-(lipoyl)lysine from octanoyl-[acyl-carrier-protein]: step 1/2.</text>
</comment>
<dbReference type="InterPro" id="IPR020605">
    <property type="entry name" value="Octanoyltransferase_CS"/>
</dbReference>
<dbReference type="EMBL" id="LR999451">
    <property type="protein sequence ID" value="CAE5959566.1"/>
    <property type="molecule type" value="Genomic_DNA"/>
</dbReference>
<evidence type="ECO:0000256" key="5">
    <source>
        <dbReference type="ARBA" id="ARBA00022679"/>
    </source>
</evidence>
<dbReference type="Pfam" id="PF21948">
    <property type="entry name" value="LplA-B_cat"/>
    <property type="match status" value="1"/>
</dbReference>
<dbReference type="PANTHER" id="PTHR10993:SF7">
    <property type="entry name" value="LIPOYLTRANSFERASE 2, MITOCHONDRIAL-RELATED"/>
    <property type="match status" value="1"/>
</dbReference>
<feature type="domain" description="BPL/LPL catalytic" evidence="7">
    <location>
        <begin position="67"/>
        <end position="262"/>
    </location>
</feature>
<dbReference type="InterPro" id="IPR032867">
    <property type="entry name" value="DYW_dom"/>
</dbReference>
<dbReference type="Gene3D" id="3.30.930.10">
    <property type="entry name" value="Bira Bifunctional Protein, Domain 2"/>
    <property type="match status" value="1"/>
</dbReference>
<dbReference type="HAMAP" id="MF_00013">
    <property type="entry name" value="LipB"/>
    <property type="match status" value="1"/>
</dbReference>
<dbReference type="CDD" id="cd16444">
    <property type="entry name" value="LipB"/>
    <property type="match status" value="1"/>
</dbReference>
<dbReference type="GO" id="GO:0009249">
    <property type="term" value="P:protein lipoylation"/>
    <property type="evidence" value="ECO:0007669"/>
    <property type="project" value="InterPro"/>
</dbReference>
<evidence type="ECO:0000256" key="3">
    <source>
        <dbReference type="ARBA" id="ARBA00007907"/>
    </source>
</evidence>
<comment type="similarity">
    <text evidence="2">Belongs to the PPR family. PCMP-H subfamily.</text>
</comment>